<organism evidence="1 2">
    <name type="scientific">Aromia moschata</name>
    <dbReference type="NCBI Taxonomy" id="1265417"/>
    <lineage>
        <taxon>Eukaryota</taxon>
        <taxon>Metazoa</taxon>
        <taxon>Ecdysozoa</taxon>
        <taxon>Arthropoda</taxon>
        <taxon>Hexapoda</taxon>
        <taxon>Insecta</taxon>
        <taxon>Pterygota</taxon>
        <taxon>Neoptera</taxon>
        <taxon>Endopterygota</taxon>
        <taxon>Coleoptera</taxon>
        <taxon>Polyphaga</taxon>
        <taxon>Cucujiformia</taxon>
        <taxon>Chrysomeloidea</taxon>
        <taxon>Cerambycidae</taxon>
        <taxon>Cerambycinae</taxon>
        <taxon>Callichromatini</taxon>
        <taxon>Aromia</taxon>
    </lineage>
</organism>
<evidence type="ECO:0000313" key="1">
    <source>
        <dbReference type="EMBL" id="KAJ8938982.1"/>
    </source>
</evidence>
<reference evidence="1" key="1">
    <citation type="journal article" date="2023" name="Insect Mol. Biol.">
        <title>Genome sequencing provides insights into the evolution of gene families encoding plant cell wall-degrading enzymes in longhorned beetles.</title>
        <authorList>
            <person name="Shin N.R."/>
            <person name="Okamura Y."/>
            <person name="Kirsch R."/>
            <person name="Pauchet Y."/>
        </authorList>
    </citation>
    <scope>NUCLEOTIDE SEQUENCE</scope>
    <source>
        <strain evidence="1">AMC_N1</strain>
    </source>
</reference>
<gene>
    <name evidence="1" type="ORF">NQ318_003675</name>
</gene>
<accession>A0AAV8XKJ6</accession>
<comment type="caution">
    <text evidence="1">The sequence shown here is derived from an EMBL/GenBank/DDBJ whole genome shotgun (WGS) entry which is preliminary data.</text>
</comment>
<dbReference type="EMBL" id="JAPWTK010000515">
    <property type="protein sequence ID" value="KAJ8938982.1"/>
    <property type="molecule type" value="Genomic_DNA"/>
</dbReference>
<keyword evidence="2" id="KW-1185">Reference proteome</keyword>
<dbReference type="Proteomes" id="UP001162162">
    <property type="component" value="Unassembled WGS sequence"/>
</dbReference>
<evidence type="ECO:0000313" key="2">
    <source>
        <dbReference type="Proteomes" id="UP001162162"/>
    </source>
</evidence>
<protein>
    <submittedName>
        <fullName evidence="1">Uncharacterized protein</fullName>
    </submittedName>
</protein>
<dbReference type="AlphaFoldDB" id="A0AAV8XKJ6"/>
<sequence>MTNYEKANMIPSRSRCKTHFRTCYKTSVCMARVCRSSRGLVEIRVEFPDNVVVLLCKRSVIAQTKIQLRGE</sequence>
<name>A0AAV8XKJ6_9CUCU</name>
<proteinExistence type="predicted"/>